<accession>A0A0A1F7B0</accession>
<dbReference type="Proteomes" id="UP000030302">
    <property type="component" value="Chromosome"/>
</dbReference>
<evidence type="ECO:0000313" key="2">
    <source>
        <dbReference type="Proteomes" id="UP000030302"/>
    </source>
</evidence>
<name>A0A0A1F7B0_9BURK</name>
<dbReference type="KEGG" id="care:LT85_0520"/>
<keyword evidence="2" id="KW-1185">Reference proteome</keyword>
<protein>
    <submittedName>
        <fullName evidence="1">Uncharacterized protein</fullName>
    </submittedName>
</protein>
<evidence type="ECO:0000313" key="1">
    <source>
        <dbReference type="EMBL" id="AIY39680.1"/>
    </source>
</evidence>
<organism evidence="1 2">
    <name type="scientific">Collimonas arenae</name>
    <dbReference type="NCBI Taxonomy" id="279058"/>
    <lineage>
        <taxon>Bacteria</taxon>
        <taxon>Pseudomonadati</taxon>
        <taxon>Pseudomonadota</taxon>
        <taxon>Betaproteobacteria</taxon>
        <taxon>Burkholderiales</taxon>
        <taxon>Oxalobacteraceae</taxon>
        <taxon>Collimonas</taxon>
    </lineage>
</organism>
<dbReference type="AlphaFoldDB" id="A0A0A1F7B0"/>
<reference evidence="2" key="1">
    <citation type="journal article" date="2014" name="Soil Biol. Biochem.">
        <title>Structure and function of bacterial communities in ageing soils: Insights from the Mendocino ecological staircase.</title>
        <authorList>
            <person name="Uroz S."/>
            <person name="Tech J.J."/>
            <person name="Sawaya N.A."/>
            <person name="Frey-Klett P."/>
            <person name="Leveau J.H.J."/>
        </authorList>
    </citation>
    <scope>NUCLEOTIDE SEQUENCE [LARGE SCALE GENOMIC DNA]</scope>
    <source>
        <strain evidence="2">Cal35</strain>
    </source>
</reference>
<sequence>MFIWRLLQLLVDLVEPFDLFLPWTKRFIEASVKYAISI</sequence>
<gene>
    <name evidence="1" type="ORF">LT85_0520</name>
</gene>
<dbReference type="EMBL" id="CP009962">
    <property type="protein sequence ID" value="AIY39680.1"/>
    <property type="molecule type" value="Genomic_DNA"/>
</dbReference>
<proteinExistence type="predicted"/>
<dbReference type="HOGENOM" id="CLU_3326706_0_0_4"/>